<dbReference type="GO" id="GO:0005634">
    <property type="term" value="C:nucleus"/>
    <property type="evidence" value="ECO:0007669"/>
    <property type="project" value="TreeGrafter"/>
</dbReference>
<sequence>MSGRAGRLEPRDVLHGHILDKEFTIREICKKVRWQRDKYRSMQADVASGASLRGNAEDLKKYEIFDKIWGDSPPFPNDEEIKGNAYQTARPRVRGDFEELRDVYRHLTLAVGKIFTDTDEQDPLKRAFELIDDAKACDLNEKVKKQRVLEIKA</sequence>
<accession>M8AV41</accession>
<dbReference type="GO" id="GO:0006355">
    <property type="term" value="P:regulation of DNA-templated transcription"/>
    <property type="evidence" value="ECO:0007669"/>
    <property type="project" value="InterPro"/>
</dbReference>
<dbReference type="AlphaFoldDB" id="M8AV41"/>
<organism evidence="1">
    <name type="scientific">Aegilops tauschii</name>
    <name type="common">Tausch's goatgrass</name>
    <name type="synonym">Aegilops squarrosa</name>
    <dbReference type="NCBI Taxonomy" id="37682"/>
    <lineage>
        <taxon>Eukaryota</taxon>
        <taxon>Viridiplantae</taxon>
        <taxon>Streptophyta</taxon>
        <taxon>Embryophyta</taxon>
        <taxon>Tracheophyta</taxon>
        <taxon>Spermatophyta</taxon>
        <taxon>Magnoliopsida</taxon>
        <taxon>Liliopsida</taxon>
        <taxon>Poales</taxon>
        <taxon>Poaceae</taxon>
        <taxon>BOP clade</taxon>
        <taxon>Pooideae</taxon>
        <taxon>Triticodae</taxon>
        <taxon>Triticeae</taxon>
        <taxon>Triticinae</taxon>
        <taxon>Aegilops</taxon>
    </lineage>
</organism>
<dbReference type="InterPro" id="IPR007592">
    <property type="entry name" value="GEBP"/>
</dbReference>
<name>M8AV41_AEGTA</name>
<dbReference type="PANTHER" id="PTHR31662">
    <property type="entry name" value="BNAANNG10740D PROTEIN-RELATED"/>
    <property type="match status" value="1"/>
</dbReference>
<dbReference type="PANTHER" id="PTHR31662:SF9">
    <property type="entry name" value="OS09G0126600 PROTEIN"/>
    <property type="match status" value="1"/>
</dbReference>
<proteinExistence type="predicted"/>
<protein>
    <submittedName>
        <fullName evidence="1">Uncharacterized protein</fullName>
    </submittedName>
</protein>
<reference evidence="1" key="1">
    <citation type="submission" date="2015-06" db="UniProtKB">
        <authorList>
            <consortium name="EnsemblPlants"/>
        </authorList>
    </citation>
    <scope>IDENTIFICATION</scope>
</reference>
<dbReference type="EnsemblPlants" id="EMT05560">
    <property type="protein sequence ID" value="EMT05560"/>
    <property type="gene ID" value="F775_22158"/>
</dbReference>
<evidence type="ECO:0000313" key="1">
    <source>
        <dbReference type="EnsemblPlants" id="EMT05560"/>
    </source>
</evidence>